<dbReference type="EnsemblMetazoa" id="XM_019908048.1">
    <property type="protein sequence ID" value="XP_019763607.1"/>
    <property type="gene ID" value="LOC109539963"/>
</dbReference>
<comment type="function">
    <text evidence="11">Catalyzes the post-translational methylation of isoprenylated C-terminal cysteine residues.</text>
</comment>
<dbReference type="HOGENOM" id="CLU_065200_0_1_1"/>
<reference evidence="14 16" key="1">
    <citation type="journal article" date="2013" name="Genome Biol.">
        <title>Draft genome of the mountain pine beetle, Dendroctonus ponderosae Hopkins, a major forest pest.</title>
        <authorList>
            <person name="Keeling C.I."/>
            <person name="Yuen M.M."/>
            <person name="Liao N.Y."/>
            <person name="Docking T.R."/>
            <person name="Chan S.K."/>
            <person name="Taylor G.A."/>
            <person name="Palmquist D.L."/>
            <person name="Jackman S.D."/>
            <person name="Nguyen A."/>
            <person name="Li M."/>
            <person name="Henderson H."/>
            <person name="Janes J.K."/>
            <person name="Zhao Y."/>
            <person name="Pandoh P."/>
            <person name="Moore R."/>
            <person name="Sperling F.A."/>
            <person name="Huber D.P."/>
            <person name="Birol I."/>
            <person name="Jones S.J."/>
            <person name="Bohlmann J."/>
        </authorList>
    </citation>
    <scope>NUCLEOTIDE SEQUENCE</scope>
</reference>
<feature type="transmembrane region" description="Helical" evidence="13">
    <location>
        <begin position="63"/>
        <end position="82"/>
    </location>
</feature>
<evidence type="ECO:0000256" key="7">
    <source>
        <dbReference type="ARBA" id="ARBA00022691"/>
    </source>
</evidence>
<evidence type="ECO:0000313" key="16">
    <source>
        <dbReference type="Proteomes" id="UP000019118"/>
    </source>
</evidence>
<dbReference type="Gene3D" id="1.20.120.1630">
    <property type="match status" value="1"/>
</dbReference>
<protein>
    <recommendedName>
        <fullName evidence="12 13">Protein-S-isoprenylcysteine O-methyltransferase</fullName>
        <ecNumber evidence="4 13">2.1.1.100</ecNumber>
    </recommendedName>
</protein>
<dbReference type="KEGG" id="dpa:109539963"/>
<organism evidence="14">
    <name type="scientific">Dendroctonus ponderosae</name>
    <name type="common">Mountain pine beetle</name>
    <dbReference type="NCBI Taxonomy" id="77166"/>
    <lineage>
        <taxon>Eukaryota</taxon>
        <taxon>Metazoa</taxon>
        <taxon>Ecdysozoa</taxon>
        <taxon>Arthropoda</taxon>
        <taxon>Hexapoda</taxon>
        <taxon>Insecta</taxon>
        <taxon>Pterygota</taxon>
        <taxon>Neoptera</taxon>
        <taxon>Endopterygota</taxon>
        <taxon>Coleoptera</taxon>
        <taxon>Polyphaga</taxon>
        <taxon>Cucujiformia</taxon>
        <taxon>Curculionidae</taxon>
        <taxon>Scolytinae</taxon>
        <taxon>Dendroctonus</taxon>
    </lineage>
</organism>
<keyword evidence="13" id="KW-0256">Endoplasmic reticulum</keyword>
<feature type="transmembrane region" description="Helical" evidence="13">
    <location>
        <begin position="36"/>
        <end position="56"/>
    </location>
</feature>
<comment type="similarity">
    <text evidence="3 13">Belongs to the class VI-like SAM-binding methyltransferase superfamily. Isoprenylcysteine carboxyl methyltransferase family.</text>
</comment>
<feature type="transmembrane region" description="Helical" evidence="13">
    <location>
        <begin position="88"/>
        <end position="109"/>
    </location>
</feature>
<evidence type="ECO:0000256" key="10">
    <source>
        <dbReference type="ARBA" id="ARBA00023136"/>
    </source>
</evidence>
<reference evidence="15" key="2">
    <citation type="submission" date="2024-08" db="UniProtKB">
        <authorList>
            <consortium name="EnsemblMetazoa"/>
        </authorList>
    </citation>
    <scope>IDENTIFICATION</scope>
</reference>
<feature type="non-terminal residue" evidence="14">
    <location>
        <position position="1"/>
    </location>
</feature>
<keyword evidence="10 13" id="KW-0472">Membrane</keyword>
<evidence type="ECO:0000256" key="2">
    <source>
        <dbReference type="ARBA" id="ARBA00004141"/>
    </source>
</evidence>
<feature type="transmembrane region" description="Helical" evidence="13">
    <location>
        <begin position="214"/>
        <end position="242"/>
    </location>
</feature>
<dbReference type="PANTHER" id="PTHR12714">
    <property type="entry name" value="PROTEIN-S ISOPRENYLCYSTEINE O-METHYLTRANSFERASE"/>
    <property type="match status" value="1"/>
</dbReference>
<sequence>MTSHKQIAITHFVVSFILFSITCALNYVYTILSFDLTTLICLQSLVIIITFIGAHIGEDKISIPCRASMLGGLFALGIYINFATSPHLRVFGIYLSVMAFFHFSEFIAIAMIQPNQVTANSFVLNHSPQYNIAAVTSWVEFFLEAYFFPDLKEHFYVSYLGLVMCIAGEFLRKLAMLTAGRNFNHLVQSEKASDHVLVTDGVYSFFRHPSYVGWFYWAIGTQIILLNPLCIPAYAAVSWIFFNSRIYIEEITLLNFFGQSYVNYQKVVRTGLPFIKGYEI</sequence>
<evidence type="ECO:0000313" key="14">
    <source>
        <dbReference type="EMBL" id="ENN75123.1"/>
    </source>
</evidence>
<dbReference type="Pfam" id="PF04140">
    <property type="entry name" value="ICMT"/>
    <property type="match status" value="1"/>
</dbReference>
<dbReference type="OrthoDB" id="422086at2759"/>
<dbReference type="PROSITE" id="PS51564">
    <property type="entry name" value="SAM_ICMT"/>
    <property type="match status" value="1"/>
</dbReference>
<dbReference type="PANTHER" id="PTHR12714:SF9">
    <property type="entry name" value="PROTEIN-S-ISOPRENYLCYSTEINE O-METHYLTRANSFERASE"/>
    <property type="match status" value="1"/>
</dbReference>
<comment type="catalytic activity">
    <reaction evidence="1 13">
        <text>[protein]-C-terminal S-[(2E,6E)-farnesyl]-L-cysteine + S-adenosyl-L-methionine = [protein]-C-terminal S-[(2E,6E)-farnesyl]-L-cysteine methyl ester + S-adenosyl-L-homocysteine</text>
        <dbReference type="Rhea" id="RHEA:21672"/>
        <dbReference type="Rhea" id="RHEA-COMP:12125"/>
        <dbReference type="Rhea" id="RHEA-COMP:12126"/>
        <dbReference type="ChEBI" id="CHEBI:57856"/>
        <dbReference type="ChEBI" id="CHEBI:59789"/>
        <dbReference type="ChEBI" id="CHEBI:90510"/>
        <dbReference type="ChEBI" id="CHEBI:90511"/>
        <dbReference type="EC" id="2.1.1.100"/>
    </reaction>
</comment>
<dbReference type="EC" id="2.1.1.100" evidence="4 13"/>
<keyword evidence="9 13" id="KW-1133">Transmembrane helix</keyword>
<dbReference type="InterPro" id="IPR025770">
    <property type="entry name" value="PPMT_MeTrfase"/>
</dbReference>
<evidence type="ECO:0000256" key="6">
    <source>
        <dbReference type="ARBA" id="ARBA00022679"/>
    </source>
</evidence>
<dbReference type="EMBL" id="KB741020">
    <property type="protein sequence ID" value="ENN75123.1"/>
    <property type="molecule type" value="Genomic_DNA"/>
</dbReference>
<keyword evidence="6" id="KW-0808">Transferase</keyword>
<evidence type="ECO:0000256" key="9">
    <source>
        <dbReference type="ARBA" id="ARBA00022989"/>
    </source>
</evidence>
<dbReference type="GO" id="GO:0032259">
    <property type="term" value="P:methylation"/>
    <property type="evidence" value="ECO:0007669"/>
    <property type="project" value="UniProtKB-KW"/>
</dbReference>
<accession>N6TBN5</accession>
<evidence type="ECO:0000313" key="15">
    <source>
        <dbReference type="EnsemblMetazoa" id="XP_019763607.1"/>
    </source>
</evidence>
<gene>
    <name evidence="15" type="primary">109539963</name>
    <name evidence="14" type="ORF">YQE_08303</name>
</gene>
<feature type="transmembrane region" description="Helical" evidence="13">
    <location>
        <begin position="154"/>
        <end position="171"/>
    </location>
</feature>
<evidence type="ECO:0000256" key="12">
    <source>
        <dbReference type="ARBA" id="ARBA00023656"/>
    </source>
</evidence>
<keyword evidence="5 13" id="KW-0489">Methyltransferase</keyword>
<dbReference type="Proteomes" id="UP000019118">
    <property type="component" value="Unassembled WGS sequence"/>
</dbReference>
<dbReference type="GO" id="GO:0004671">
    <property type="term" value="F:protein C-terminal S-isoprenylcysteine carboxyl O-methyltransferase activity"/>
    <property type="evidence" value="ECO:0007669"/>
    <property type="project" value="UniProtKB-EC"/>
</dbReference>
<comment type="subcellular location">
    <subcellularLocation>
        <location evidence="13">Endoplasmic reticulum membrane</location>
        <topology evidence="13">Multi-pass membrane protein</topology>
    </subcellularLocation>
    <subcellularLocation>
        <location evidence="2">Membrane</location>
        <topology evidence="2">Multi-pass membrane protein</topology>
    </subcellularLocation>
</comment>
<evidence type="ECO:0000256" key="11">
    <source>
        <dbReference type="ARBA" id="ARBA00023572"/>
    </source>
</evidence>
<evidence type="ECO:0000256" key="5">
    <source>
        <dbReference type="ARBA" id="ARBA00022603"/>
    </source>
</evidence>
<feature type="transmembrane region" description="Helical" evidence="13">
    <location>
        <begin position="7"/>
        <end position="30"/>
    </location>
</feature>
<evidence type="ECO:0000256" key="8">
    <source>
        <dbReference type="ARBA" id="ARBA00022692"/>
    </source>
</evidence>
<keyword evidence="7 13" id="KW-0949">S-adenosyl-L-methionine</keyword>
<evidence type="ECO:0000256" key="1">
    <source>
        <dbReference type="ARBA" id="ARBA00001450"/>
    </source>
</evidence>
<keyword evidence="8 13" id="KW-0812">Transmembrane</keyword>
<evidence type="ECO:0000256" key="3">
    <source>
        <dbReference type="ARBA" id="ARBA00009140"/>
    </source>
</evidence>
<dbReference type="InterPro" id="IPR007269">
    <property type="entry name" value="ICMT_MeTrfase"/>
</dbReference>
<dbReference type="OMA" id="GMVPQVW"/>
<evidence type="ECO:0000256" key="4">
    <source>
        <dbReference type="ARBA" id="ARBA00012151"/>
    </source>
</evidence>
<dbReference type="AlphaFoldDB" id="N6TBN5"/>
<dbReference type="GO" id="GO:0005789">
    <property type="term" value="C:endoplasmic reticulum membrane"/>
    <property type="evidence" value="ECO:0007669"/>
    <property type="project" value="UniProtKB-SubCell"/>
</dbReference>
<evidence type="ECO:0000256" key="13">
    <source>
        <dbReference type="RuleBase" id="RU362022"/>
    </source>
</evidence>
<keyword evidence="16" id="KW-1185">Reference proteome</keyword>
<proteinExistence type="inferred from homology"/>
<name>N6TBN5_DENPD</name>